<comment type="catalytic activity">
    <reaction evidence="8 9">
        <text>a ubiquinone + NADH + 5 H(+)(in) = a ubiquinol + NAD(+) + 4 H(+)(out)</text>
        <dbReference type="Rhea" id="RHEA:29091"/>
        <dbReference type="Rhea" id="RHEA-COMP:9565"/>
        <dbReference type="Rhea" id="RHEA-COMP:9566"/>
        <dbReference type="ChEBI" id="CHEBI:15378"/>
        <dbReference type="ChEBI" id="CHEBI:16389"/>
        <dbReference type="ChEBI" id="CHEBI:17976"/>
        <dbReference type="ChEBI" id="CHEBI:57540"/>
        <dbReference type="ChEBI" id="CHEBI:57945"/>
        <dbReference type="EC" id="7.1.1.2"/>
    </reaction>
</comment>
<evidence type="ECO:0000256" key="6">
    <source>
        <dbReference type="ARBA" id="ARBA00022989"/>
    </source>
</evidence>
<feature type="transmembrane region" description="Helical" evidence="9">
    <location>
        <begin position="6"/>
        <end position="25"/>
    </location>
</feature>
<dbReference type="PANTHER" id="PTHR11058">
    <property type="entry name" value="NADH-UBIQUINONE OXIDOREDUCTASE CHAIN 3"/>
    <property type="match status" value="1"/>
</dbReference>
<dbReference type="GO" id="GO:0008137">
    <property type="term" value="F:NADH dehydrogenase (ubiquinone) activity"/>
    <property type="evidence" value="ECO:0007669"/>
    <property type="project" value="UniProtKB-UniRule"/>
</dbReference>
<keyword evidence="9" id="KW-1278">Translocase</keyword>
<dbReference type="AlphaFoldDB" id="A0A1S5QM68"/>
<keyword evidence="6 9" id="KW-1133">Transmembrane helix</keyword>
<comment type="subcellular location">
    <subcellularLocation>
        <location evidence="1">Membrane</location>
    </subcellularLocation>
    <subcellularLocation>
        <location evidence="9">Mitochondrion membrane</location>
        <topology evidence="9">Multi-pass membrane protein</topology>
    </subcellularLocation>
</comment>
<name>A0A1S5QM68_9HEMI</name>
<dbReference type="EMBL" id="KU167550">
    <property type="protein sequence ID" value="AMK97242.1"/>
    <property type="molecule type" value="Genomic_DNA"/>
</dbReference>
<protein>
    <recommendedName>
        <fullName evidence="3 9">NADH-ubiquinone oxidoreductase chain 3</fullName>
        <ecNumber evidence="9">7.1.1.2</ecNumber>
    </recommendedName>
</protein>
<keyword evidence="9 10" id="KW-0496">Mitochondrion</keyword>
<dbReference type="GO" id="GO:0030964">
    <property type="term" value="C:NADH dehydrogenase complex"/>
    <property type="evidence" value="ECO:0007669"/>
    <property type="project" value="TreeGrafter"/>
</dbReference>
<evidence type="ECO:0000256" key="9">
    <source>
        <dbReference type="RuleBase" id="RU003640"/>
    </source>
</evidence>
<proteinExistence type="inferred from homology"/>
<comment type="similarity">
    <text evidence="2 9">Belongs to the complex I subunit 3 family.</text>
</comment>
<evidence type="ECO:0000256" key="5">
    <source>
        <dbReference type="ARBA" id="ARBA00022692"/>
    </source>
</evidence>
<evidence type="ECO:0000256" key="2">
    <source>
        <dbReference type="ARBA" id="ARBA00008472"/>
    </source>
</evidence>
<keyword evidence="9" id="KW-0679">Respiratory chain</keyword>
<comment type="function">
    <text evidence="9">Core subunit of the mitochondrial membrane respiratory chain NADH dehydrogenase (Complex I) which catalyzes electron transfer from NADH through the respiratory chain, using ubiquinone as an electron acceptor. Essential for the catalytic activity of complex I.</text>
</comment>
<evidence type="ECO:0000256" key="4">
    <source>
        <dbReference type="ARBA" id="ARBA00022448"/>
    </source>
</evidence>
<reference evidence="10" key="1">
    <citation type="submission" date="2015-11" db="EMBL/GenBank/DDBJ databases">
        <title>Complete mitochondrial genome of Bothrogonia ferruginea Fabricius (Hemiptera: Cicadellidae).</title>
        <authorList>
            <person name="Yu P."/>
            <person name="Wang M."/>
            <person name="Han B."/>
        </authorList>
    </citation>
    <scope>NUCLEOTIDE SEQUENCE</scope>
</reference>
<dbReference type="GO" id="GO:0031966">
    <property type="term" value="C:mitochondrial membrane"/>
    <property type="evidence" value="ECO:0007669"/>
    <property type="project" value="UniProtKB-SubCell"/>
</dbReference>
<evidence type="ECO:0000313" key="10">
    <source>
        <dbReference type="EMBL" id="AMK97242.1"/>
    </source>
</evidence>
<feature type="transmembrane region" description="Helical" evidence="9">
    <location>
        <begin position="57"/>
        <end position="79"/>
    </location>
</feature>
<evidence type="ECO:0000256" key="7">
    <source>
        <dbReference type="ARBA" id="ARBA00023136"/>
    </source>
</evidence>
<feature type="transmembrane region" description="Helical" evidence="9">
    <location>
        <begin position="85"/>
        <end position="105"/>
    </location>
</feature>
<keyword evidence="9" id="KW-0249">Electron transport</keyword>
<geneLocation type="mitochondrion" evidence="10"/>
<evidence type="ECO:0000256" key="3">
    <source>
        <dbReference type="ARBA" id="ARBA00021007"/>
    </source>
</evidence>
<evidence type="ECO:0000256" key="8">
    <source>
        <dbReference type="ARBA" id="ARBA00049551"/>
    </source>
</evidence>
<dbReference type="InterPro" id="IPR038430">
    <property type="entry name" value="NDAH_ubi_oxred_su3_sf"/>
</dbReference>
<keyword evidence="7 9" id="KW-0472">Membrane</keyword>
<keyword evidence="4 9" id="KW-0813">Transport</keyword>
<sequence length="117" mass="13756">MNNLMLSMMMIAILVLLVMTLINFLSKKCIIDTQKSTPFECGFNPISFKRMSFSIHFFLIAVIFLIFDIEIIIIIPMIMTLKSTMLYHWLMTSTMFILMIMAGLIHEWYNGMLNWTE</sequence>
<evidence type="ECO:0000256" key="1">
    <source>
        <dbReference type="ARBA" id="ARBA00004370"/>
    </source>
</evidence>
<dbReference type="InterPro" id="IPR000440">
    <property type="entry name" value="NADH_UbQ/plastoQ_OxRdtase_su3"/>
</dbReference>
<gene>
    <name evidence="10" type="primary">ND3</name>
</gene>
<keyword evidence="9" id="KW-0520">NAD</keyword>
<keyword evidence="5 9" id="KW-0812">Transmembrane</keyword>
<dbReference type="Gene3D" id="1.20.58.1610">
    <property type="entry name" value="NADH:ubiquinone/plastoquinone oxidoreductase, chain 3"/>
    <property type="match status" value="1"/>
</dbReference>
<dbReference type="EC" id="7.1.1.2" evidence="9"/>
<dbReference type="PANTHER" id="PTHR11058:SF9">
    <property type="entry name" value="NADH-UBIQUINONE OXIDOREDUCTASE CHAIN 3"/>
    <property type="match status" value="1"/>
</dbReference>
<dbReference type="Pfam" id="PF00507">
    <property type="entry name" value="Oxidored_q4"/>
    <property type="match status" value="1"/>
</dbReference>
<accession>A0A1S5QM68</accession>
<organism evidence="10">
    <name type="scientific">Bothrogonia ferruginea</name>
    <dbReference type="NCBI Taxonomy" id="1030430"/>
    <lineage>
        <taxon>Eukaryota</taxon>
        <taxon>Metazoa</taxon>
        <taxon>Ecdysozoa</taxon>
        <taxon>Arthropoda</taxon>
        <taxon>Hexapoda</taxon>
        <taxon>Insecta</taxon>
        <taxon>Pterygota</taxon>
        <taxon>Neoptera</taxon>
        <taxon>Paraneoptera</taxon>
        <taxon>Hemiptera</taxon>
        <taxon>Auchenorrhyncha</taxon>
        <taxon>Membracoidea</taxon>
        <taxon>Cicadellidae</taxon>
        <taxon>Cicadellinae</taxon>
        <taxon>Cicadellini</taxon>
        <taxon>Bothrogonia</taxon>
    </lineage>
</organism>
<keyword evidence="9" id="KW-0830">Ubiquinone</keyword>